<evidence type="ECO:0000259" key="4">
    <source>
        <dbReference type="SMART" id="SM00066"/>
    </source>
</evidence>
<feature type="domain" description="Zn(2)-C6 fungal-type" evidence="4">
    <location>
        <begin position="119"/>
        <end position="166"/>
    </location>
</feature>
<dbReference type="SMART" id="SM00906">
    <property type="entry name" value="Fungal_trans"/>
    <property type="match status" value="1"/>
</dbReference>
<evidence type="ECO:0000313" key="7">
    <source>
        <dbReference type="Proteomes" id="UP000799437"/>
    </source>
</evidence>
<dbReference type="GO" id="GO:0008270">
    <property type="term" value="F:zinc ion binding"/>
    <property type="evidence" value="ECO:0007669"/>
    <property type="project" value="InterPro"/>
</dbReference>
<dbReference type="InterPro" id="IPR036864">
    <property type="entry name" value="Zn2-C6_fun-type_DNA-bd_sf"/>
</dbReference>
<dbReference type="Proteomes" id="UP000799437">
    <property type="component" value="Unassembled WGS sequence"/>
</dbReference>
<keyword evidence="2" id="KW-0539">Nucleus</keyword>
<dbReference type="CDD" id="cd00067">
    <property type="entry name" value="GAL4"/>
    <property type="match status" value="1"/>
</dbReference>
<dbReference type="Gene3D" id="4.10.240.10">
    <property type="entry name" value="Zn(2)-C6 fungal-type DNA-binding domain"/>
    <property type="match status" value="1"/>
</dbReference>
<evidence type="ECO:0000256" key="2">
    <source>
        <dbReference type="ARBA" id="ARBA00023242"/>
    </source>
</evidence>
<dbReference type="GeneID" id="54489144"/>
<evidence type="ECO:0000256" key="1">
    <source>
        <dbReference type="ARBA" id="ARBA00022723"/>
    </source>
</evidence>
<dbReference type="OrthoDB" id="10067394at2759"/>
<dbReference type="InterPro" id="IPR001138">
    <property type="entry name" value="Zn2Cys6_DnaBD"/>
</dbReference>
<dbReference type="GO" id="GO:0000981">
    <property type="term" value="F:DNA-binding transcription factor activity, RNA polymerase II-specific"/>
    <property type="evidence" value="ECO:0007669"/>
    <property type="project" value="InterPro"/>
</dbReference>
<dbReference type="Pfam" id="PF04082">
    <property type="entry name" value="Fungal_trans"/>
    <property type="match status" value="1"/>
</dbReference>
<protein>
    <recommendedName>
        <fullName evidence="8">Zn(2)-C6 fungal-type domain-containing protein</fullName>
    </recommendedName>
</protein>
<evidence type="ECO:0008006" key="8">
    <source>
        <dbReference type="Google" id="ProtNLM"/>
    </source>
</evidence>
<evidence type="ECO:0000256" key="3">
    <source>
        <dbReference type="SAM" id="MobiDB-lite"/>
    </source>
</evidence>
<dbReference type="RefSeq" id="XP_033602064.1">
    <property type="nucleotide sequence ID" value="XM_033748090.1"/>
</dbReference>
<gene>
    <name evidence="6" type="ORF">EJ05DRAFT_509345</name>
</gene>
<organism evidence="6 7">
    <name type="scientific">Pseudovirgaria hyperparasitica</name>
    <dbReference type="NCBI Taxonomy" id="470096"/>
    <lineage>
        <taxon>Eukaryota</taxon>
        <taxon>Fungi</taxon>
        <taxon>Dikarya</taxon>
        <taxon>Ascomycota</taxon>
        <taxon>Pezizomycotina</taxon>
        <taxon>Dothideomycetes</taxon>
        <taxon>Dothideomycetes incertae sedis</taxon>
        <taxon>Acrospermales</taxon>
        <taxon>Acrospermaceae</taxon>
        <taxon>Pseudovirgaria</taxon>
    </lineage>
</organism>
<dbReference type="CDD" id="cd12148">
    <property type="entry name" value="fungal_TF_MHR"/>
    <property type="match status" value="1"/>
</dbReference>
<keyword evidence="1" id="KW-0479">Metal-binding</keyword>
<sequence length="828" mass="91016">MNASHDANHGFYDEESPWTTRFQFLHLHSSGQESVAAGPLCQQQQQQQQPIFHTYQTPSPAPNYLPMYYEDPPTTATFSSVQSGGPQHPLKRQSVQQSKQQPASAKKRLSRTTVPSRTDRVSKACVPCNQRHVKCSGGEVCTRCRSYPEEQWPECVYLVSKRGGHNKGSIQAIIARAKTEAAEAVAKKRKRAIAQTFDPVSTQNSSTSFAKDETSTLFSPLSSGVALHSDNDALKDEGRDLLALYYANFHKAHPYTLPMDALKSRIQKHPNTVKHLIPVLEYIGSFYSKIYDTLALKDIAIVRLSANSCPRDGFYVQANLLMAIAIHSTDDFNGSEDTIGAAIGVALRLGMDKKDYATVNGERDHVLEECWRRTFWGLYITESIFAGVHKLPSFSLSYTDKDVDLPGEESDYGGEVVFKTRTREEYVARAYAPCSRPFSSMAFLIDVAVISKDILPIISDKFPVPSEKVDEANRKLEVWQAFAHGKKEEIISIQGEVDEVMWHANMLIDTLTIALNRPRSFLLYKEIEGTSRCSPIPDVGRISEARRLFLTNNTVRARQASERMLEQLTIGTNHRKHSPLLICGMSMGIMAHVSACNTAGVLPHPTKREAAEEQITLGLASLQDWAMIWSLGKRVWSEVRNVTHSLMSNPAEPLATGYSQAEPSLPTAQVLTVGYGPLARNHSPPYDYGASPNGQAHTKSPSAEVIGNIPSQDCYLNVPVTEVGIGLGIGTGQNIAMADSIDYCHRMHDSVYDPVRPLSESGSSFGSVVNMSKSGAGSHSSIGNGSISTAASSIGADSDRPISVEDNSFLTDYHSCLLQEAGSHMDQN</sequence>
<evidence type="ECO:0000259" key="5">
    <source>
        <dbReference type="SMART" id="SM00906"/>
    </source>
</evidence>
<accession>A0A6A6WAB3</accession>
<proteinExistence type="predicted"/>
<dbReference type="PANTHER" id="PTHR47431">
    <property type="entry name" value="ZN(II)2CYS6 TRANSCRIPTION FACTOR (EUROFUNG)-RELATED"/>
    <property type="match status" value="1"/>
</dbReference>
<keyword evidence="7" id="KW-1185">Reference proteome</keyword>
<dbReference type="SMART" id="SM00066">
    <property type="entry name" value="GAL4"/>
    <property type="match status" value="1"/>
</dbReference>
<dbReference type="GO" id="GO:0006351">
    <property type="term" value="P:DNA-templated transcription"/>
    <property type="evidence" value="ECO:0007669"/>
    <property type="project" value="InterPro"/>
</dbReference>
<dbReference type="AlphaFoldDB" id="A0A6A6WAB3"/>
<dbReference type="EMBL" id="ML996569">
    <property type="protein sequence ID" value="KAF2759613.1"/>
    <property type="molecule type" value="Genomic_DNA"/>
</dbReference>
<feature type="domain" description="Xylanolytic transcriptional activator regulatory" evidence="5">
    <location>
        <begin position="335"/>
        <end position="412"/>
    </location>
</feature>
<reference evidence="6" key="1">
    <citation type="journal article" date="2020" name="Stud. Mycol.">
        <title>101 Dothideomycetes genomes: a test case for predicting lifestyles and emergence of pathogens.</title>
        <authorList>
            <person name="Haridas S."/>
            <person name="Albert R."/>
            <person name="Binder M."/>
            <person name="Bloem J."/>
            <person name="Labutti K."/>
            <person name="Salamov A."/>
            <person name="Andreopoulos B."/>
            <person name="Baker S."/>
            <person name="Barry K."/>
            <person name="Bills G."/>
            <person name="Bluhm B."/>
            <person name="Cannon C."/>
            <person name="Castanera R."/>
            <person name="Culley D."/>
            <person name="Daum C."/>
            <person name="Ezra D."/>
            <person name="Gonzalez J."/>
            <person name="Henrissat B."/>
            <person name="Kuo A."/>
            <person name="Liang C."/>
            <person name="Lipzen A."/>
            <person name="Lutzoni F."/>
            <person name="Magnuson J."/>
            <person name="Mondo S."/>
            <person name="Nolan M."/>
            <person name="Ohm R."/>
            <person name="Pangilinan J."/>
            <person name="Park H.-J."/>
            <person name="Ramirez L."/>
            <person name="Alfaro M."/>
            <person name="Sun H."/>
            <person name="Tritt A."/>
            <person name="Yoshinaga Y."/>
            <person name="Zwiers L.-H."/>
            <person name="Turgeon B."/>
            <person name="Goodwin S."/>
            <person name="Spatafora J."/>
            <person name="Crous P."/>
            <person name="Grigoriev I."/>
        </authorList>
    </citation>
    <scope>NUCLEOTIDE SEQUENCE</scope>
    <source>
        <strain evidence="6">CBS 121739</strain>
    </source>
</reference>
<dbReference type="SUPFAM" id="SSF57701">
    <property type="entry name" value="Zn2/Cys6 DNA-binding domain"/>
    <property type="match status" value="1"/>
</dbReference>
<dbReference type="GO" id="GO:0003677">
    <property type="term" value="F:DNA binding"/>
    <property type="evidence" value="ECO:0007669"/>
    <property type="project" value="InterPro"/>
</dbReference>
<name>A0A6A6WAB3_9PEZI</name>
<dbReference type="PANTHER" id="PTHR47431:SF4">
    <property type="entry name" value="ZN(II)2CYS6 TRANSCRIPTION FACTOR (EUROFUNG)"/>
    <property type="match status" value="1"/>
</dbReference>
<feature type="compositionally biased region" description="Polar residues" evidence="3">
    <location>
        <begin position="74"/>
        <end position="85"/>
    </location>
</feature>
<feature type="region of interest" description="Disordered" evidence="3">
    <location>
        <begin position="62"/>
        <end position="116"/>
    </location>
</feature>
<feature type="compositionally biased region" description="Low complexity" evidence="3">
    <location>
        <begin position="93"/>
        <end position="104"/>
    </location>
</feature>
<evidence type="ECO:0000313" key="6">
    <source>
        <dbReference type="EMBL" id="KAF2759613.1"/>
    </source>
</evidence>
<dbReference type="InterPro" id="IPR007219">
    <property type="entry name" value="XnlR_reg_dom"/>
</dbReference>